<sequence length="56" mass="6293">MFHSPLVMPLPFDDADRIVNIRLITGQVGAVRHGIDCEWEDATPFRSTNATWPKVA</sequence>
<evidence type="ECO:0000313" key="1">
    <source>
        <dbReference type="EMBL" id="GHI48163.1"/>
    </source>
</evidence>
<proteinExistence type="predicted"/>
<dbReference type="Proteomes" id="UP001051844">
    <property type="component" value="Unassembled WGS sequence"/>
</dbReference>
<evidence type="ECO:0000313" key="2">
    <source>
        <dbReference type="Proteomes" id="UP001051844"/>
    </source>
</evidence>
<dbReference type="EMBL" id="BNDZ01000005">
    <property type="protein sequence ID" value="GHI48163.1"/>
    <property type="molecule type" value="Genomic_DNA"/>
</dbReference>
<accession>A0AA37C2J9</accession>
<protein>
    <submittedName>
        <fullName evidence="1">Uncharacterized protein</fullName>
    </submittedName>
</protein>
<gene>
    <name evidence="1" type="ORF">ScoT_43370</name>
</gene>
<organism evidence="1 2">
    <name type="scientific">Streptomyces albidoflavus</name>
    <dbReference type="NCBI Taxonomy" id="1886"/>
    <lineage>
        <taxon>Bacteria</taxon>
        <taxon>Bacillati</taxon>
        <taxon>Actinomycetota</taxon>
        <taxon>Actinomycetes</taxon>
        <taxon>Kitasatosporales</taxon>
        <taxon>Streptomycetaceae</taxon>
        <taxon>Streptomyces</taxon>
        <taxon>Streptomyces albidoflavus group</taxon>
    </lineage>
</organism>
<name>A0AA37C2J9_9ACTN</name>
<reference evidence="1" key="1">
    <citation type="submission" date="2022-09" db="EMBL/GenBank/DDBJ databases">
        <title>Whole genome shotgun sequence of Streptomyces albidoflavus NBRC 12854.</title>
        <authorList>
            <person name="Komaki H."/>
            <person name="Tamura T."/>
        </authorList>
    </citation>
    <scope>NUCLEOTIDE SEQUENCE</scope>
    <source>
        <strain evidence="1">NBRC 12854</strain>
    </source>
</reference>
<comment type="caution">
    <text evidence="1">The sequence shown here is derived from an EMBL/GenBank/DDBJ whole genome shotgun (WGS) entry which is preliminary data.</text>
</comment>
<dbReference type="AlphaFoldDB" id="A0AA37C2J9"/>